<keyword evidence="1" id="KW-1133">Transmembrane helix</keyword>
<evidence type="ECO:0000256" key="1">
    <source>
        <dbReference type="SAM" id="Phobius"/>
    </source>
</evidence>
<sequence>MRTNDYAHRNQRLGIYRKTGFNLKSPCDSWRTSLVSWFCLLGCDEATGCRTDDLLTESTPIPCTDRPLHVFKKGDSYVTLDAPVQVFQAPDLSISWNQSQSGLVFDSPSIFFNEVKQVLSVATSVANFNKRLSDLEYLILNASQHVIQHRVQKKENFGFGARLGLIASHFKKTTGTFFNNLTTPVSTFFYEFKTAIKWTTISIVCIALLLLIGYLICIGILPIPKIRRPEPVSLVANAEEGTAIPLVNYTDATAPPAYADTTIPKQREPDDCSLHFHHLEFGCYNITDNSRELQPFVYLKINGKPTKTLIDSEESPPVIYHIHVPQELEPIEDQFLPAKQFLEVNDEELQWYSDKIDLTDSALSEEGKRHLKLLIYENKQAFVGPDGIIGHFKGRTKHRIDLLPGTVPIQQPLRRVPIGLRKEVVSQIQEMLDQGIIRRSDSPFAAPIVLVKKKDGNYRFAIDYRMLNEKTVKAAFVLPNISDILDECANSQHTLFTSTDLQSGFHAVDVLPAHRERTAFATFMGLFEYLRMPFGLSGAPKTFQQAMEELRRYLSGNFFIYLDDIILASSNETDHLRDLKK</sequence>
<dbReference type="AlphaFoldDB" id="A0A1I7YGA9"/>
<feature type="transmembrane region" description="Helical" evidence="1">
    <location>
        <begin position="198"/>
        <end position="221"/>
    </location>
</feature>
<dbReference type="CDD" id="cd01647">
    <property type="entry name" value="RT_LTR"/>
    <property type="match status" value="1"/>
</dbReference>
<keyword evidence="3" id="KW-1185">Reference proteome</keyword>
<keyword evidence="1" id="KW-0812">Transmembrane</keyword>
<dbReference type="InterPro" id="IPR000477">
    <property type="entry name" value="RT_dom"/>
</dbReference>
<dbReference type="Pfam" id="PF00078">
    <property type="entry name" value="RVT_1"/>
    <property type="match status" value="1"/>
</dbReference>
<accession>A0A1I7YGA9</accession>
<dbReference type="InterPro" id="IPR053134">
    <property type="entry name" value="RNA-dir_DNA_polymerase"/>
</dbReference>
<reference evidence="4" key="1">
    <citation type="submission" date="2016-11" db="UniProtKB">
        <authorList>
            <consortium name="WormBaseParasite"/>
        </authorList>
    </citation>
    <scope>IDENTIFICATION</scope>
</reference>
<dbReference type="Gene3D" id="3.10.10.10">
    <property type="entry name" value="HIV Type 1 Reverse Transcriptase, subunit A, domain 1"/>
    <property type="match status" value="1"/>
</dbReference>
<evidence type="ECO:0000313" key="3">
    <source>
        <dbReference type="Proteomes" id="UP000095287"/>
    </source>
</evidence>
<proteinExistence type="predicted"/>
<name>A0A1I7YGA9_9BILA</name>
<dbReference type="PANTHER" id="PTHR24559:SF435">
    <property type="entry name" value="RIBONUCLEASE H"/>
    <property type="match status" value="1"/>
</dbReference>
<dbReference type="Gene3D" id="3.30.70.270">
    <property type="match status" value="1"/>
</dbReference>
<evidence type="ECO:0000259" key="2">
    <source>
        <dbReference type="PROSITE" id="PS50878"/>
    </source>
</evidence>
<dbReference type="PROSITE" id="PS50878">
    <property type="entry name" value="RT_POL"/>
    <property type="match status" value="1"/>
</dbReference>
<dbReference type="PANTHER" id="PTHR24559">
    <property type="entry name" value="TRANSPOSON TY3-I GAG-POL POLYPROTEIN"/>
    <property type="match status" value="1"/>
</dbReference>
<dbReference type="SUPFAM" id="SSF56672">
    <property type="entry name" value="DNA/RNA polymerases"/>
    <property type="match status" value="1"/>
</dbReference>
<keyword evidence="1" id="KW-0472">Membrane</keyword>
<dbReference type="InterPro" id="IPR043128">
    <property type="entry name" value="Rev_trsase/Diguanyl_cyclase"/>
</dbReference>
<dbReference type="WBParaSite" id="L893_g16039.t1">
    <property type="protein sequence ID" value="L893_g16039.t1"/>
    <property type="gene ID" value="L893_g16039"/>
</dbReference>
<dbReference type="InterPro" id="IPR043502">
    <property type="entry name" value="DNA/RNA_pol_sf"/>
</dbReference>
<dbReference type="Proteomes" id="UP000095287">
    <property type="component" value="Unplaced"/>
</dbReference>
<protein>
    <submittedName>
        <fullName evidence="4">Reverse transcriptase domain-containing protein</fullName>
    </submittedName>
</protein>
<organism evidence="3 4">
    <name type="scientific">Steinernema glaseri</name>
    <dbReference type="NCBI Taxonomy" id="37863"/>
    <lineage>
        <taxon>Eukaryota</taxon>
        <taxon>Metazoa</taxon>
        <taxon>Ecdysozoa</taxon>
        <taxon>Nematoda</taxon>
        <taxon>Chromadorea</taxon>
        <taxon>Rhabditida</taxon>
        <taxon>Tylenchina</taxon>
        <taxon>Panagrolaimomorpha</taxon>
        <taxon>Strongyloidoidea</taxon>
        <taxon>Steinernematidae</taxon>
        <taxon>Steinernema</taxon>
    </lineage>
</organism>
<feature type="domain" description="Reverse transcriptase" evidence="2">
    <location>
        <begin position="432"/>
        <end position="581"/>
    </location>
</feature>
<evidence type="ECO:0000313" key="4">
    <source>
        <dbReference type="WBParaSite" id="L893_g16039.t1"/>
    </source>
</evidence>